<dbReference type="AlphaFoldDB" id="A0A923L4Q6"/>
<gene>
    <name evidence="3" type="ORF">H8S33_05870</name>
</gene>
<dbReference type="InterPro" id="IPR001451">
    <property type="entry name" value="Hexapep"/>
</dbReference>
<dbReference type="GO" id="GO:0019877">
    <property type="term" value="P:diaminopimelate biosynthetic process"/>
    <property type="evidence" value="ECO:0007669"/>
    <property type="project" value="UniProtKB-KW"/>
</dbReference>
<name>A0A923L4Q6_9BACI</name>
<comment type="caution">
    <text evidence="3">The sequence shown here is derived from an EMBL/GenBank/DDBJ whole genome shotgun (WGS) entry which is preliminary data.</text>
</comment>
<dbReference type="InterPro" id="IPR018357">
    <property type="entry name" value="Hexapep_transf_CS"/>
</dbReference>
<dbReference type="Pfam" id="PF00132">
    <property type="entry name" value="Hexapep"/>
    <property type="match status" value="2"/>
</dbReference>
<evidence type="ECO:0000313" key="4">
    <source>
        <dbReference type="Proteomes" id="UP000637359"/>
    </source>
</evidence>
<keyword evidence="4" id="KW-1185">Reference proteome</keyword>
<dbReference type="GO" id="GO:0016740">
    <property type="term" value="F:transferase activity"/>
    <property type="evidence" value="ECO:0007669"/>
    <property type="project" value="UniProtKB-KW"/>
</dbReference>
<dbReference type="PANTHER" id="PTHR43300">
    <property type="entry name" value="ACETYLTRANSFERASE"/>
    <property type="match status" value="1"/>
</dbReference>
<dbReference type="Proteomes" id="UP000637359">
    <property type="component" value="Unassembled WGS sequence"/>
</dbReference>
<dbReference type="GO" id="GO:0009085">
    <property type="term" value="P:lysine biosynthetic process"/>
    <property type="evidence" value="ECO:0007669"/>
    <property type="project" value="UniProtKB-KW"/>
</dbReference>
<keyword evidence="1" id="KW-0808">Transferase</keyword>
<dbReference type="SUPFAM" id="SSF51161">
    <property type="entry name" value="Trimeric LpxA-like enzymes"/>
    <property type="match status" value="1"/>
</dbReference>
<proteinExistence type="predicted"/>
<sequence length="231" mass="24506">MIHNKAVIGGNVKLGEHVIIEENVRIGDNVVIGNHVVIKSGTRIGDNVTVEDLSVLGKLPASNNKMARKPNLSAPLLEIHDQVTIGCNTVLYSGSVICQGVFIGDLASIRENVKIGEESIVGRNVMVETNTEIGKRVTVQTGTYITADMVIEDEVFIGPCCSTSNDKYMGRRNYPHKGPIIKKGARIGNNATLLPGIVIGIGGVVGAGAVVTKDVLDYKVVVGNPARALDE</sequence>
<dbReference type="Pfam" id="PF14602">
    <property type="entry name" value="Hexapep_2"/>
    <property type="match status" value="1"/>
</dbReference>
<evidence type="ECO:0000313" key="3">
    <source>
        <dbReference type="EMBL" id="MBC5636355.1"/>
    </source>
</evidence>
<protein>
    <submittedName>
        <fullName evidence="3">N-acetyltransferase</fullName>
    </submittedName>
</protein>
<accession>A0A923L4Q6</accession>
<keyword evidence="2" id="KW-0677">Repeat</keyword>
<dbReference type="InterPro" id="IPR050179">
    <property type="entry name" value="Trans_hexapeptide_repeat"/>
</dbReference>
<dbReference type="CDD" id="cd03358">
    <property type="entry name" value="LbH_WxcM_N_like"/>
    <property type="match status" value="1"/>
</dbReference>
<dbReference type="RefSeq" id="WP_186869063.1">
    <property type="nucleotide sequence ID" value="NZ_JACOOL010000003.1"/>
</dbReference>
<organism evidence="3 4">
    <name type="scientific">Ornithinibacillus hominis</name>
    <dbReference type="NCBI Taxonomy" id="2763055"/>
    <lineage>
        <taxon>Bacteria</taxon>
        <taxon>Bacillati</taxon>
        <taxon>Bacillota</taxon>
        <taxon>Bacilli</taxon>
        <taxon>Bacillales</taxon>
        <taxon>Bacillaceae</taxon>
        <taxon>Ornithinibacillus</taxon>
    </lineage>
</organism>
<dbReference type="EMBL" id="JACOOL010000003">
    <property type="protein sequence ID" value="MBC5636355.1"/>
    <property type="molecule type" value="Genomic_DNA"/>
</dbReference>
<dbReference type="Gene3D" id="2.160.10.10">
    <property type="entry name" value="Hexapeptide repeat proteins"/>
    <property type="match status" value="2"/>
</dbReference>
<dbReference type="PROSITE" id="PS00101">
    <property type="entry name" value="HEXAPEP_TRANSFERASES"/>
    <property type="match status" value="1"/>
</dbReference>
<evidence type="ECO:0000256" key="1">
    <source>
        <dbReference type="ARBA" id="ARBA00022679"/>
    </source>
</evidence>
<reference evidence="3" key="1">
    <citation type="submission" date="2020-08" db="EMBL/GenBank/DDBJ databases">
        <title>Genome public.</title>
        <authorList>
            <person name="Liu C."/>
            <person name="Sun Q."/>
        </authorList>
    </citation>
    <scope>NUCLEOTIDE SEQUENCE</scope>
    <source>
        <strain evidence="3">BX22</strain>
    </source>
</reference>
<dbReference type="PANTHER" id="PTHR43300:SF4">
    <property type="entry name" value="ACYL-[ACYL-CARRIER-PROTEIN]--UDP-N-ACETYLGLUCOSAMINE O-ACYLTRANSFERASE"/>
    <property type="match status" value="1"/>
</dbReference>
<evidence type="ECO:0000256" key="2">
    <source>
        <dbReference type="ARBA" id="ARBA00022737"/>
    </source>
</evidence>
<dbReference type="InterPro" id="IPR011004">
    <property type="entry name" value="Trimer_LpxA-like_sf"/>
</dbReference>